<dbReference type="InterPro" id="IPR001810">
    <property type="entry name" value="F-box_dom"/>
</dbReference>
<organism evidence="2 3">
    <name type="scientific">Polyporus arcularius HHB13444</name>
    <dbReference type="NCBI Taxonomy" id="1314778"/>
    <lineage>
        <taxon>Eukaryota</taxon>
        <taxon>Fungi</taxon>
        <taxon>Dikarya</taxon>
        <taxon>Basidiomycota</taxon>
        <taxon>Agaricomycotina</taxon>
        <taxon>Agaricomycetes</taxon>
        <taxon>Polyporales</taxon>
        <taxon>Polyporaceae</taxon>
        <taxon>Polyporus</taxon>
    </lineage>
</organism>
<proteinExistence type="predicted"/>
<dbReference type="SUPFAM" id="SSF81383">
    <property type="entry name" value="F-box domain"/>
    <property type="match status" value="1"/>
</dbReference>
<evidence type="ECO:0000259" key="1">
    <source>
        <dbReference type="Pfam" id="PF12937"/>
    </source>
</evidence>
<gene>
    <name evidence="2" type="ORF">K466DRAFT_333968</name>
</gene>
<protein>
    <recommendedName>
        <fullName evidence="1">F-box domain-containing protein</fullName>
    </recommendedName>
</protein>
<keyword evidence="3" id="KW-1185">Reference proteome</keyword>
<dbReference type="InterPro" id="IPR036047">
    <property type="entry name" value="F-box-like_dom_sf"/>
</dbReference>
<dbReference type="AlphaFoldDB" id="A0A5C3NVU3"/>
<accession>A0A5C3NVU3</accession>
<dbReference type="EMBL" id="ML211584">
    <property type="protein sequence ID" value="TFK81586.1"/>
    <property type="molecule type" value="Genomic_DNA"/>
</dbReference>
<evidence type="ECO:0000313" key="2">
    <source>
        <dbReference type="EMBL" id="TFK81586.1"/>
    </source>
</evidence>
<name>A0A5C3NVU3_9APHY</name>
<dbReference type="Proteomes" id="UP000308197">
    <property type="component" value="Unassembled WGS sequence"/>
</dbReference>
<dbReference type="Gene3D" id="1.20.1280.50">
    <property type="match status" value="1"/>
</dbReference>
<dbReference type="Pfam" id="PF12937">
    <property type="entry name" value="F-box-like"/>
    <property type="match status" value="1"/>
</dbReference>
<dbReference type="STRING" id="1314778.A0A5C3NVU3"/>
<evidence type="ECO:0000313" key="3">
    <source>
        <dbReference type="Proteomes" id="UP000308197"/>
    </source>
</evidence>
<feature type="domain" description="F-box" evidence="1">
    <location>
        <begin position="22"/>
        <end position="86"/>
    </location>
</feature>
<dbReference type="InParanoid" id="A0A5C3NVU3"/>
<reference evidence="2 3" key="1">
    <citation type="journal article" date="2019" name="Nat. Ecol. Evol.">
        <title>Megaphylogeny resolves global patterns of mushroom evolution.</title>
        <authorList>
            <person name="Varga T."/>
            <person name="Krizsan K."/>
            <person name="Foldi C."/>
            <person name="Dima B."/>
            <person name="Sanchez-Garcia M."/>
            <person name="Sanchez-Ramirez S."/>
            <person name="Szollosi G.J."/>
            <person name="Szarkandi J.G."/>
            <person name="Papp V."/>
            <person name="Albert L."/>
            <person name="Andreopoulos W."/>
            <person name="Angelini C."/>
            <person name="Antonin V."/>
            <person name="Barry K.W."/>
            <person name="Bougher N.L."/>
            <person name="Buchanan P."/>
            <person name="Buyck B."/>
            <person name="Bense V."/>
            <person name="Catcheside P."/>
            <person name="Chovatia M."/>
            <person name="Cooper J."/>
            <person name="Damon W."/>
            <person name="Desjardin D."/>
            <person name="Finy P."/>
            <person name="Geml J."/>
            <person name="Haridas S."/>
            <person name="Hughes K."/>
            <person name="Justo A."/>
            <person name="Karasinski D."/>
            <person name="Kautmanova I."/>
            <person name="Kiss B."/>
            <person name="Kocsube S."/>
            <person name="Kotiranta H."/>
            <person name="LaButti K.M."/>
            <person name="Lechner B.E."/>
            <person name="Liimatainen K."/>
            <person name="Lipzen A."/>
            <person name="Lukacs Z."/>
            <person name="Mihaltcheva S."/>
            <person name="Morgado L.N."/>
            <person name="Niskanen T."/>
            <person name="Noordeloos M.E."/>
            <person name="Ohm R.A."/>
            <person name="Ortiz-Santana B."/>
            <person name="Ovrebo C."/>
            <person name="Racz N."/>
            <person name="Riley R."/>
            <person name="Savchenko A."/>
            <person name="Shiryaev A."/>
            <person name="Soop K."/>
            <person name="Spirin V."/>
            <person name="Szebenyi C."/>
            <person name="Tomsovsky M."/>
            <person name="Tulloss R.E."/>
            <person name="Uehling J."/>
            <person name="Grigoriev I.V."/>
            <person name="Vagvolgyi C."/>
            <person name="Papp T."/>
            <person name="Martin F.M."/>
            <person name="Miettinen O."/>
            <person name="Hibbett D.S."/>
            <person name="Nagy L.G."/>
        </authorList>
    </citation>
    <scope>NUCLEOTIDE SEQUENCE [LARGE SCALE GENOMIC DNA]</scope>
    <source>
        <strain evidence="2 3">HHB13444</strain>
    </source>
</reference>
<sequence length="543" mass="60794">MLDDTLTRLASYPPRSSPSPVDRLPTEVVGLIFKSLWRETAPHPQLDIETWPWYDDIQPSIVRITHVCRRWRAIALDIPLLWSRIDDRVWPRVLVFLQRSRSVPISVSACLRGDVDHDILLKSSHDRLQRLDIRLEAAHIFVESRLDFPVPCLEVFTLQCELHSAIDVKAQPTLFRGDLSSLRAMALLHVRHWLPANRFPNLVHLNISYFFMEELPLTVVTNLLSNCPRLESVHFGQAWSYLLFDLDLRPPSAPVPLLKLRSISSSGGTLQGARALISSLVLPRNVRIRIHDAPVQSHTTARENLLPSLAFLAPLTRLELAADSSRLYFLAESDDGAAAVWIQAAWDGGEPSVWYEWLQCLGEMLPLAAIRTLCISLRDWTLLPTLEHLTSLSVLGVMSFPDDDEDDEDDGASDTMIAAVCAALTPAGNVLPCAKLAMLSFQLIAGRGLEEVAPMLARRVDVGCRLRRLVVDRVRLPRPVSGDIVLNEGALYSIGSHVDRLDVGEGGVCTWEKRDGWDVEVGYWRLPEGDEARCVFPWHSAGG</sequence>